<accession>A0A951Q7L8</accession>
<proteinExistence type="predicted"/>
<evidence type="ECO:0000313" key="2">
    <source>
        <dbReference type="Proteomes" id="UP000715781"/>
    </source>
</evidence>
<gene>
    <name evidence="1" type="ORF">KME32_35780</name>
</gene>
<protein>
    <submittedName>
        <fullName evidence="1">Uncharacterized protein</fullName>
    </submittedName>
</protein>
<reference evidence="1" key="1">
    <citation type="submission" date="2021-05" db="EMBL/GenBank/DDBJ databases">
        <authorList>
            <person name="Pietrasiak N."/>
            <person name="Ward R."/>
            <person name="Stajich J.E."/>
            <person name="Kurbessoian T."/>
        </authorList>
    </citation>
    <scope>NUCLEOTIDE SEQUENCE</scope>
    <source>
        <strain evidence="1">JT2-VF2</strain>
    </source>
</reference>
<dbReference type="Proteomes" id="UP000715781">
    <property type="component" value="Unassembled WGS sequence"/>
</dbReference>
<dbReference type="AlphaFoldDB" id="A0A951Q7L8"/>
<dbReference type="EMBL" id="JAHHHN010000075">
    <property type="protein sequence ID" value="MBW4566323.1"/>
    <property type="molecule type" value="Genomic_DNA"/>
</dbReference>
<evidence type="ECO:0000313" key="1">
    <source>
        <dbReference type="EMBL" id="MBW4566323.1"/>
    </source>
</evidence>
<comment type="caution">
    <text evidence="1">The sequence shown here is derived from an EMBL/GenBank/DDBJ whole genome shotgun (WGS) entry which is preliminary data.</text>
</comment>
<organism evidence="1 2">
    <name type="scientific">Mojavia pulchra JT2-VF2</name>
    <dbReference type="NCBI Taxonomy" id="287848"/>
    <lineage>
        <taxon>Bacteria</taxon>
        <taxon>Bacillati</taxon>
        <taxon>Cyanobacteriota</taxon>
        <taxon>Cyanophyceae</taxon>
        <taxon>Nostocales</taxon>
        <taxon>Nostocaceae</taxon>
    </lineage>
</organism>
<sequence>MITSLQNGVMDAGLLYEPPFTDLHYEGLDGVFGADDADGIVSIVRSFNEAVGVA</sequence>
<reference evidence="1" key="2">
    <citation type="journal article" date="2022" name="Microbiol. Resour. Announc.">
        <title>Metagenome Sequencing to Explore Phylogenomics of Terrestrial Cyanobacteria.</title>
        <authorList>
            <person name="Ward R.D."/>
            <person name="Stajich J.E."/>
            <person name="Johansen J.R."/>
            <person name="Huntemann M."/>
            <person name="Clum A."/>
            <person name="Foster B."/>
            <person name="Foster B."/>
            <person name="Roux S."/>
            <person name="Palaniappan K."/>
            <person name="Varghese N."/>
            <person name="Mukherjee S."/>
            <person name="Reddy T.B.K."/>
            <person name="Daum C."/>
            <person name="Copeland A."/>
            <person name="Chen I.A."/>
            <person name="Ivanova N.N."/>
            <person name="Kyrpides N.C."/>
            <person name="Shapiro N."/>
            <person name="Eloe-Fadrosh E.A."/>
            <person name="Pietrasiak N."/>
        </authorList>
    </citation>
    <scope>NUCLEOTIDE SEQUENCE</scope>
    <source>
        <strain evidence="1">JT2-VF2</strain>
    </source>
</reference>
<name>A0A951Q7L8_9NOST</name>